<keyword evidence="5" id="KW-1185">Reference proteome</keyword>
<dbReference type="SUPFAM" id="SSF55729">
    <property type="entry name" value="Acyl-CoA N-acyltransferases (Nat)"/>
    <property type="match status" value="1"/>
</dbReference>
<dbReference type="Pfam" id="PF00583">
    <property type="entry name" value="Acetyltransf_1"/>
    <property type="match status" value="1"/>
</dbReference>
<keyword evidence="2" id="KW-0012">Acyltransferase</keyword>
<accession>A0ABP8YST2</accession>
<name>A0ABP8YST2_9ACTN</name>
<dbReference type="InterPro" id="IPR050832">
    <property type="entry name" value="Bact_Acetyltransf"/>
</dbReference>
<evidence type="ECO:0000259" key="3">
    <source>
        <dbReference type="PROSITE" id="PS51186"/>
    </source>
</evidence>
<protein>
    <submittedName>
        <fullName evidence="4">GNAT family N-acetyltransferase</fullName>
    </submittedName>
</protein>
<organism evidence="4 5">
    <name type="scientific">Nocardioides endophyticus</name>
    <dbReference type="NCBI Taxonomy" id="1353775"/>
    <lineage>
        <taxon>Bacteria</taxon>
        <taxon>Bacillati</taxon>
        <taxon>Actinomycetota</taxon>
        <taxon>Actinomycetes</taxon>
        <taxon>Propionibacteriales</taxon>
        <taxon>Nocardioidaceae</taxon>
        <taxon>Nocardioides</taxon>
    </lineage>
</organism>
<evidence type="ECO:0000256" key="2">
    <source>
        <dbReference type="ARBA" id="ARBA00023315"/>
    </source>
</evidence>
<feature type="domain" description="N-acetyltransferase" evidence="3">
    <location>
        <begin position="1"/>
        <end position="147"/>
    </location>
</feature>
<evidence type="ECO:0000313" key="4">
    <source>
        <dbReference type="EMBL" id="GAA4736670.1"/>
    </source>
</evidence>
<comment type="caution">
    <text evidence="4">The sequence shown here is derived from an EMBL/GenBank/DDBJ whole genome shotgun (WGS) entry which is preliminary data.</text>
</comment>
<dbReference type="RefSeq" id="WP_345526688.1">
    <property type="nucleotide sequence ID" value="NZ_BAABKN010000014.1"/>
</dbReference>
<evidence type="ECO:0000313" key="5">
    <source>
        <dbReference type="Proteomes" id="UP001499882"/>
    </source>
</evidence>
<dbReference type="EMBL" id="BAABKN010000014">
    <property type="protein sequence ID" value="GAA4736670.1"/>
    <property type="molecule type" value="Genomic_DNA"/>
</dbReference>
<dbReference type="Proteomes" id="UP001499882">
    <property type="component" value="Unassembled WGS sequence"/>
</dbReference>
<dbReference type="Gene3D" id="3.40.630.30">
    <property type="match status" value="1"/>
</dbReference>
<dbReference type="PANTHER" id="PTHR43877">
    <property type="entry name" value="AMINOALKYLPHOSPHONATE N-ACETYLTRANSFERASE-RELATED-RELATED"/>
    <property type="match status" value="1"/>
</dbReference>
<proteinExistence type="predicted"/>
<keyword evidence="1" id="KW-0808">Transferase</keyword>
<dbReference type="PROSITE" id="PS51186">
    <property type="entry name" value="GNAT"/>
    <property type="match status" value="1"/>
</dbReference>
<dbReference type="InterPro" id="IPR000182">
    <property type="entry name" value="GNAT_dom"/>
</dbReference>
<dbReference type="InterPro" id="IPR016181">
    <property type="entry name" value="Acyl_CoA_acyltransferase"/>
</dbReference>
<evidence type="ECO:0000256" key="1">
    <source>
        <dbReference type="ARBA" id="ARBA00022679"/>
    </source>
</evidence>
<reference evidence="5" key="1">
    <citation type="journal article" date="2019" name="Int. J. Syst. Evol. Microbiol.">
        <title>The Global Catalogue of Microorganisms (GCM) 10K type strain sequencing project: providing services to taxonomists for standard genome sequencing and annotation.</title>
        <authorList>
            <consortium name="The Broad Institute Genomics Platform"/>
            <consortium name="The Broad Institute Genome Sequencing Center for Infectious Disease"/>
            <person name="Wu L."/>
            <person name="Ma J."/>
        </authorList>
    </citation>
    <scope>NUCLEOTIDE SEQUENCE [LARGE SCALE GENOMIC DNA]</scope>
    <source>
        <strain evidence="5">JCM 18532</strain>
    </source>
</reference>
<gene>
    <name evidence="4" type="ORF">GCM10023350_20670</name>
</gene>
<sequence length="156" mass="16521">MTVRPATAADVPAIADLELDNLGVDAWSEGLVREGVVGNLPTISYLVAEVDGAVVGHATASVVADIAELQRIAVDPGHRRTGVASELLDAVVALAREGGADRLLLEVREDNDGAIAFYAAREFVEVDRRRRYYRDGATAVVLRRGLVRGCGGAQGR</sequence>
<dbReference type="CDD" id="cd04301">
    <property type="entry name" value="NAT_SF"/>
    <property type="match status" value="1"/>
</dbReference>